<proteinExistence type="inferred from homology"/>
<evidence type="ECO:0000313" key="6">
    <source>
        <dbReference type="EMBL" id="EWT07948.1"/>
    </source>
</evidence>
<comment type="similarity">
    <text evidence="2">Belongs to the LppX/LprAFG lipoprotein family.</text>
</comment>
<name>W9GSZ3_9MICO</name>
<dbReference type="SUPFAM" id="SSF89392">
    <property type="entry name" value="Prokaryotic lipoproteins and lipoprotein localization factors"/>
    <property type="match status" value="1"/>
</dbReference>
<keyword evidence="5" id="KW-0732">Signal</keyword>
<dbReference type="GO" id="GO:0030313">
    <property type="term" value="C:cell envelope"/>
    <property type="evidence" value="ECO:0007669"/>
    <property type="project" value="UniProtKB-SubCell"/>
</dbReference>
<dbReference type="InterPro" id="IPR029046">
    <property type="entry name" value="LolA/LolB/LppX"/>
</dbReference>
<dbReference type="OrthoDB" id="3781094at2"/>
<reference evidence="7" key="1">
    <citation type="submission" date="2013-08" db="EMBL/GenBank/DDBJ databases">
        <title>Intrasporangium oryzae NRRL B-24470.</title>
        <authorList>
            <person name="Liu H."/>
            <person name="Wang G."/>
        </authorList>
    </citation>
    <scope>NUCLEOTIDE SEQUENCE [LARGE SCALE GENOMIC DNA]</scope>
    <source>
        <strain evidence="7">Q5-1</strain>
    </source>
</reference>
<dbReference type="EMBL" id="AWQS01000002">
    <property type="protein sequence ID" value="EWT07948.1"/>
    <property type="molecule type" value="Genomic_DNA"/>
</dbReference>
<keyword evidence="3" id="KW-0472">Membrane</keyword>
<keyword evidence="3" id="KW-1003">Cell membrane</keyword>
<sequence>MTTRLRRAAACLAVPAVLLVGACGTSTTPTASSSGTSGTASVQASGGATATSADPTSGGATAGAHTDKASFVSAMKAGMADVSSAHVSMQLEGQGQKVSMSGVTKVDSTDPAMQLTMTMAGMDIDLIVLDGKVYVKGIPGAAAEGKWAQFDKDSVVAKSMLESASGADPTRMFDDFEKALTDVKYDGPETVDGEQLQKYSVKLDTTKVATGDATSLPKSVDYDVWLDAKDRMRKVTFDLAGVKADMRMDKYGEPLDIKAPPASQVVKGQG</sequence>
<organism evidence="6 7">
    <name type="scientific">Intrasporangium chromatireducens Q5-1</name>
    <dbReference type="NCBI Taxonomy" id="584657"/>
    <lineage>
        <taxon>Bacteria</taxon>
        <taxon>Bacillati</taxon>
        <taxon>Actinomycetota</taxon>
        <taxon>Actinomycetes</taxon>
        <taxon>Micrococcales</taxon>
        <taxon>Intrasporangiaceae</taxon>
        <taxon>Intrasporangium</taxon>
    </lineage>
</organism>
<feature type="chain" id="PRO_5038703912" description="LppX_LprAFG lipoprotein" evidence="5">
    <location>
        <begin position="23"/>
        <end position="270"/>
    </location>
</feature>
<gene>
    <name evidence="6" type="ORF">N864_17705</name>
</gene>
<evidence type="ECO:0008006" key="8">
    <source>
        <dbReference type="Google" id="ProtNLM"/>
    </source>
</evidence>
<keyword evidence="7" id="KW-1185">Reference proteome</keyword>
<dbReference type="RefSeq" id="WP_034712022.1">
    <property type="nucleotide sequence ID" value="NZ_AWQS01000002.1"/>
</dbReference>
<evidence type="ECO:0000256" key="4">
    <source>
        <dbReference type="SAM" id="MobiDB-lite"/>
    </source>
</evidence>
<dbReference type="AlphaFoldDB" id="W9GSZ3"/>
<evidence type="ECO:0000256" key="3">
    <source>
        <dbReference type="ARBA" id="ARBA00022475"/>
    </source>
</evidence>
<dbReference type="Gene3D" id="2.50.20.20">
    <property type="match status" value="1"/>
</dbReference>
<feature type="region of interest" description="Disordered" evidence="4">
    <location>
        <begin position="26"/>
        <end position="64"/>
    </location>
</feature>
<protein>
    <recommendedName>
        <fullName evidence="8">LppX_LprAFG lipoprotein</fullName>
    </recommendedName>
</protein>
<comment type="caution">
    <text evidence="6">The sequence shown here is derived from an EMBL/GenBank/DDBJ whole genome shotgun (WGS) entry which is preliminary data.</text>
</comment>
<dbReference type="Pfam" id="PF07161">
    <property type="entry name" value="LppX_LprAFG"/>
    <property type="match status" value="1"/>
</dbReference>
<evidence type="ECO:0000256" key="2">
    <source>
        <dbReference type="ARBA" id="ARBA00009194"/>
    </source>
</evidence>
<dbReference type="Proteomes" id="UP000019494">
    <property type="component" value="Unassembled WGS sequence"/>
</dbReference>
<evidence type="ECO:0000313" key="7">
    <source>
        <dbReference type="Proteomes" id="UP000019494"/>
    </source>
</evidence>
<evidence type="ECO:0000256" key="1">
    <source>
        <dbReference type="ARBA" id="ARBA00004196"/>
    </source>
</evidence>
<dbReference type="PROSITE" id="PS51257">
    <property type="entry name" value="PROKAR_LIPOPROTEIN"/>
    <property type="match status" value="1"/>
</dbReference>
<comment type="subcellular location">
    <subcellularLocation>
        <location evidence="1">Cell envelope</location>
    </subcellularLocation>
</comment>
<dbReference type="InterPro" id="IPR009830">
    <property type="entry name" value="LppX/LprAFG"/>
</dbReference>
<feature type="signal peptide" evidence="5">
    <location>
        <begin position="1"/>
        <end position="22"/>
    </location>
</feature>
<accession>W9GSZ3</accession>
<evidence type="ECO:0000256" key="5">
    <source>
        <dbReference type="SAM" id="SignalP"/>
    </source>
</evidence>